<evidence type="ECO:0000256" key="2">
    <source>
        <dbReference type="ARBA" id="ARBA00007362"/>
    </source>
</evidence>
<dbReference type="RefSeq" id="WP_225892362.1">
    <property type="nucleotide sequence ID" value="NZ_CP045226.1"/>
</dbReference>
<feature type="domain" description="EamA" evidence="7">
    <location>
        <begin position="9"/>
        <end position="151"/>
    </location>
</feature>
<feature type="transmembrane region" description="Helical" evidence="6">
    <location>
        <begin position="468"/>
        <end position="483"/>
    </location>
</feature>
<dbReference type="SUPFAM" id="SSF103481">
    <property type="entry name" value="Multidrug resistance efflux transporter EmrE"/>
    <property type="match status" value="4"/>
</dbReference>
<feature type="transmembrane region" description="Helical" evidence="6">
    <location>
        <begin position="9"/>
        <end position="30"/>
    </location>
</feature>
<feature type="transmembrane region" description="Helical" evidence="6">
    <location>
        <begin position="136"/>
        <end position="153"/>
    </location>
</feature>
<dbReference type="Gene3D" id="1.10.3730.20">
    <property type="match status" value="1"/>
</dbReference>
<organism evidence="8 9">
    <name type="scientific">Nostoc sphaeroides CCNUC1</name>
    <dbReference type="NCBI Taxonomy" id="2653204"/>
    <lineage>
        <taxon>Bacteria</taxon>
        <taxon>Bacillati</taxon>
        <taxon>Cyanobacteriota</taxon>
        <taxon>Cyanophyceae</taxon>
        <taxon>Nostocales</taxon>
        <taxon>Nostocaceae</taxon>
        <taxon>Nostoc</taxon>
    </lineage>
</organism>
<feature type="transmembrane region" description="Helical" evidence="6">
    <location>
        <begin position="372"/>
        <end position="393"/>
    </location>
</feature>
<protein>
    <submittedName>
        <fullName evidence="8">Permease of the drug/metabolite transporter</fullName>
    </submittedName>
</protein>
<feature type="transmembrane region" description="Helical" evidence="6">
    <location>
        <begin position="108"/>
        <end position="129"/>
    </location>
</feature>
<feature type="transmembrane region" description="Helical" evidence="6">
    <location>
        <begin position="195"/>
        <end position="213"/>
    </location>
</feature>
<comment type="subcellular location">
    <subcellularLocation>
        <location evidence="1">Membrane</location>
        <topology evidence="1">Multi-pass membrane protein</topology>
    </subcellularLocation>
</comment>
<sequence length="643" mass="70648">MSVFNQTKIAIASLFLGVVAISFGSIFMKLSEIELSPSATVFNRFWLASVLFLVWHGYKAIRQRFSGDKPVEQQTYTSQDLLLLLGAGILWAATLVLLAWSLTQTSVAISSVLHNLAPIFTSLGVWVLFRQGFERQFLIGMVIALGGAIAIEFEELQIAIDEVQGGFAAIVSAVFLSGYLLIVEKLRTKFSPATIQLWICAIAALVIFPILLFTQDQVFPSTASGWLWVISLALICQVLGHGLLTYSLAKFSSVVVSLVHLLEPVFSGIFALVIFSEKLTFSNWVGFAVVLMGLYLAISSQATVNLPFQKSVKTIVNTFVKSMTSKLSLLKQQFSETPALLGAISLFVALIPISLAPSLAKLCEQEIGANAVGFHRSWIAAVVFALWNGLEALRRQQPDHQPIEQKPFTKQDVWLLLAMGSAATTSLLLWAWSLSQTSVANVALLSNLNPLFVAAAGYLLLGRRFDNRFVIGMVMALLGAIAFELHKMQFASDQILGDALAFLTAVFIATYLLLIEQLQTRFTTATIMLWRCGVTTMFLLPILPFIEKRLFPYSWMGWFFIIFQALFCQVLGQGLVTYSLSRLSSGVVAVTLLLNPVLSSIFAWFIFSEQVGLFDWATFAVVLAGIYLAQSSQSTAQVTNEGS</sequence>
<feature type="transmembrane region" description="Helical" evidence="6">
    <location>
        <begin position="495"/>
        <end position="515"/>
    </location>
</feature>
<feature type="transmembrane region" description="Helical" evidence="6">
    <location>
        <begin position="42"/>
        <end position="61"/>
    </location>
</feature>
<keyword evidence="3 6" id="KW-0812">Transmembrane</keyword>
<feature type="transmembrane region" description="Helical" evidence="6">
    <location>
        <begin position="165"/>
        <end position="183"/>
    </location>
</feature>
<feature type="transmembrane region" description="Helical" evidence="6">
    <location>
        <begin position="413"/>
        <end position="433"/>
    </location>
</feature>
<dbReference type="Pfam" id="PF00892">
    <property type="entry name" value="EamA"/>
    <property type="match status" value="4"/>
</dbReference>
<evidence type="ECO:0000313" key="8">
    <source>
        <dbReference type="EMBL" id="QFS43933.1"/>
    </source>
</evidence>
<evidence type="ECO:0000256" key="1">
    <source>
        <dbReference type="ARBA" id="ARBA00004141"/>
    </source>
</evidence>
<feature type="transmembrane region" description="Helical" evidence="6">
    <location>
        <begin position="339"/>
        <end position="360"/>
    </location>
</feature>
<evidence type="ECO:0000256" key="3">
    <source>
        <dbReference type="ARBA" id="ARBA00022692"/>
    </source>
</evidence>
<evidence type="ECO:0000256" key="4">
    <source>
        <dbReference type="ARBA" id="ARBA00022989"/>
    </source>
</evidence>
<feature type="transmembrane region" description="Helical" evidence="6">
    <location>
        <begin position="81"/>
        <end position="102"/>
    </location>
</feature>
<evidence type="ECO:0000313" key="9">
    <source>
        <dbReference type="Proteomes" id="UP000326678"/>
    </source>
</evidence>
<keyword evidence="9" id="KW-1185">Reference proteome</keyword>
<feature type="transmembrane region" description="Helical" evidence="6">
    <location>
        <begin position="251"/>
        <end position="275"/>
    </location>
</feature>
<feature type="transmembrane region" description="Helical" evidence="6">
    <location>
        <begin position="613"/>
        <end position="629"/>
    </location>
</feature>
<feature type="transmembrane region" description="Helical" evidence="6">
    <location>
        <begin position="527"/>
        <end position="546"/>
    </location>
</feature>
<dbReference type="PANTHER" id="PTHR32322:SF2">
    <property type="entry name" value="EAMA DOMAIN-CONTAINING PROTEIN"/>
    <property type="match status" value="1"/>
</dbReference>
<feature type="transmembrane region" description="Helical" evidence="6">
    <location>
        <begin position="587"/>
        <end position="607"/>
    </location>
</feature>
<evidence type="ECO:0000259" key="7">
    <source>
        <dbReference type="Pfam" id="PF00892"/>
    </source>
</evidence>
<dbReference type="InterPro" id="IPR000620">
    <property type="entry name" value="EamA_dom"/>
</dbReference>
<dbReference type="InterPro" id="IPR037185">
    <property type="entry name" value="EmrE-like"/>
</dbReference>
<feature type="transmembrane region" description="Helical" evidence="6">
    <location>
        <begin position="439"/>
        <end position="461"/>
    </location>
</feature>
<keyword evidence="5 6" id="KW-0472">Membrane</keyword>
<feature type="domain" description="EamA" evidence="7">
    <location>
        <begin position="165"/>
        <end position="297"/>
    </location>
</feature>
<dbReference type="AlphaFoldDB" id="A0A5P8VU57"/>
<feature type="transmembrane region" description="Helical" evidence="6">
    <location>
        <begin position="281"/>
        <end position="298"/>
    </location>
</feature>
<feature type="transmembrane region" description="Helical" evidence="6">
    <location>
        <begin position="558"/>
        <end position="580"/>
    </location>
</feature>
<accession>A0A5P8VU57</accession>
<feature type="domain" description="EamA" evidence="7">
    <location>
        <begin position="341"/>
        <end position="481"/>
    </location>
</feature>
<dbReference type="PANTHER" id="PTHR32322">
    <property type="entry name" value="INNER MEMBRANE TRANSPORTER"/>
    <property type="match status" value="1"/>
</dbReference>
<gene>
    <name evidence="8" type="ORF">GXM_01406</name>
</gene>
<reference evidence="8 9" key="1">
    <citation type="submission" date="2019-10" db="EMBL/GenBank/DDBJ databases">
        <title>Genomic and transcriptomic insights into the perfect genentic adaptation of a filamentous nitrogen-fixing cyanobacterium to rice fields.</title>
        <authorList>
            <person name="Chen Z."/>
        </authorList>
    </citation>
    <scope>NUCLEOTIDE SEQUENCE [LARGE SCALE GENOMIC DNA]</scope>
    <source>
        <strain evidence="8">CCNUC1</strain>
    </source>
</reference>
<dbReference type="KEGG" id="nsh:GXM_01406"/>
<dbReference type="EMBL" id="CP045226">
    <property type="protein sequence ID" value="QFS43933.1"/>
    <property type="molecule type" value="Genomic_DNA"/>
</dbReference>
<feature type="domain" description="EamA" evidence="7">
    <location>
        <begin position="496"/>
        <end position="628"/>
    </location>
</feature>
<dbReference type="GO" id="GO:0005886">
    <property type="term" value="C:plasma membrane"/>
    <property type="evidence" value="ECO:0007669"/>
    <property type="project" value="UniProtKB-SubCell"/>
</dbReference>
<dbReference type="InterPro" id="IPR050638">
    <property type="entry name" value="AA-Vitamin_Transporters"/>
</dbReference>
<dbReference type="Proteomes" id="UP000326678">
    <property type="component" value="Chromosome Gxm1"/>
</dbReference>
<proteinExistence type="inferred from homology"/>
<name>A0A5P8VU57_9NOSO</name>
<evidence type="ECO:0000256" key="6">
    <source>
        <dbReference type="SAM" id="Phobius"/>
    </source>
</evidence>
<feature type="transmembrane region" description="Helical" evidence="6">
    <location>
        <begin position="225"/>
        <end position="244"/>
    </location>
</feature>
<keyword evidence="4 6" id="KW-1133">Transmembrane helix</keyword>
<evidence type="ECO:0000256" key="5">
    <source>
        <dbReference type="ARBA" id="ARBA00023136"/>
    </source>
</evidence>
<comment type="similarity">
    <text evidence="2">Belongs to the EamA transporter family.</text>
</comment>